<reference evidence="5 6" key="1">
    <citation type="journal article" date="2015" name="Arch. Virol.">
        <title>Full-genome sequence of a novel myovirus, GF-2, infecting Edwardsiella tarda: comparison with other Edwardsiella myoviral genomes.</title>
        <authorList>
            <person name="Yasuike M."/>
            <person name="Nishiki I."/>
            <person name="Iwasaki Y."/>
            <person name="Nakamura Y."/>
            <person name="Fujiwara A."/>
            <person name="Sugaya E."/>
            <person name="Kawato Y."/>
            <person name="Nagai S."/>
            <person name="Kobayashi T."/>
            <person name="Ototake M."/>
            <person name="Nakai T."/>
        </authorList>
    </citation>
    <scope>NUCLEOTIDE SEQUENCE [LARGE SCALE GENOMIC DNA]</scope>
</reference>
<dbReference type="GO" id="GO:0003677">
    <property type="term" value="F:DNA binding"/>
    <property type="evidence" value="ECO:0007669"/>
    <property type="project" value="UniProtKB-KW"/>
</dbReference>
<dbReference type="GeneID" id="23681498"/>
<protein>
    <submittedName>
        <fullName evidence="5">Putative antitermination protein Q</fullName>
    </submittedName>
</protein>
<keyword evidence="3" id="KW-0238">DNA-binding</keyword>
<comment type="similarity">
    <text evidence="1">Belongs to the phage antitermination Q type 1 family.</text>
</comment>
<keyword evidence="2" id="KW-0805">Transcription regulation</keyword>
<evidence type="ECO:0000313" key="6">
    <source>
        <dbReference type="Proteomes" id="UP000202039"/>
    </source>
</evidence>
<evidence type="ECO:0000256" key="1">
    <source>
        <dbReference type="ARBA" id="ARBA00010234"/>
    </source>
</evidence>
<name>A0A077KC63_9CAUD</name>
<dbReference type="Pfam" id="PF06530">
    <property type="entry name" value="Phage_antitermQ"/>
    <property type="match status" value="1"/>
</dbReference>
<keyword evidence="6" id="KW-1185">Reference proteome</keyword>
<dbReference type="RefSeq" id="YP_009126679.1">
    <property type="nucleotide sequence ID" value="NC_026611.1"/>
</dbReference>
<organism evidence="5 6">
    <name type="scientific">Edwardsiella phage GF-2</name>
    <dbReference type="NCBI Taxonomy" id="1537091"/>
    <lineage>
        <taxon>Viruses</taxon>
        <taxon>Duplodnaviria</taxon>
        <taxon>Heunggongvirae</taxon>
        <taxon>Uroviricota</taxon>
        <taxon>Caudoviricetes</taxon>
        <taxon>Gofduovirus</taxon>
        <taxon>Gofduovirus GF2</taxon>
    </lineage>
</organism>
<proteinExistence type="inferred from homology"/>
<evidence type="ECO:0000256" key="4">
    <source>
        <dbReference type="ARBA" id="ARBA00023163"/>
    </source>
</evidence>
<evidence type="ECO:0000313" key="5">
    <source>
        <dbReference type="EMBL" id="BAP28947.1"/>
    </source>
</evidence>
<evidence type="ECO:0000256" key="3">
    <source>
        <dbReference type="ARBA" id="ARBA00023125"/>
    </source>
</evidence>
<dbReference type="EMBL" id="AP014629">
    <property type="protein sequence ID" value="BAP28947.1"/>
    <property type="molecule type" value="Genomic_DNA"/>
</dbReference>
<accession>A0A077KC63</accession>
<dbReference type="Proteomes" id="UP000202039">
    <property type="component" value="Segment"/>
</dbReference>
<keyword evidence="4" id="KW-0804">Transcription</keyword>
<dbReference type="InterPro" id="IPR010534">
    <property type="entry name" value="Phage_933W_GpQ"/>
</dbReference>
<dbReference type="KEGG" id="vg:23681498"/>
<evidence type="ECO:0000256" key="2">
    <source>
        <dbReference type="ARBA" id="ARBA00023015"/>
    </source>
</evidence>
<dbReference type="GO" id="GO:0060567">
    <property type="term" value="P:negative regulation of termination of DNA-templated transcription"/>
    <property type="evidence" value="ECO:0007669"/>
    <property type="project" value="InterPro"/>
</dbReference>
<dbReference type="OrthoDB" id="9600at10239"/>
<sequence>MNVHDMKLSDEQHHWVDGWLQQWGAWCYSGRLEKRMTSVIAKYMEAADPTRVMPSRPMCNDDDGMLISQVVDRVLAIDKKALGIVLSYYAFGSSKRAIASYQFETAKPRKITTGRGGEGYRRPSLVTCRREVDQILDASLWMIYRELYPAMNERKRAANVKQRAKLWDKVAFSV</sequence>